<sequence length="703" mass="79213">MLRQEDLDICRAALTASKKWSQSRMPAEFVDALICWFRRDQSQKPVTAGPTSILDRGLTSILRPMFFMAGCAEEESLEEIAIKAFGPPRSWTKDVADVVIGCLSNSKHGVKMAVLSALKEDPEAVATHIEAISTCVDVEYSPLRQHAIDIISEQKHLPQNTLERIAIRLCRPKEERIVRDKILRILTDNSYWIHFLRARSTETQKQGGEPQQLVDIGLAIVEQQDLEAATIAVLALGYHDQNLNRTAIDQIVRCLSHEQVVIRLASLDALARQSHLDLKDLQAISTCLEDSDHLVQLTAINALEGRSALADMEDALCSLVMRLKGANLDIQIAAKRLLRCQKSLSEVVFKTMVSCFEHESFHKLVFGYSPSTARKSDGVMPPFNEDLLVSIISHLHDTSWKVRWGVLALFDGQPKLPEMVLHAVIECLVDEEESVRRLAVQVLEGHRSDFNQTLYTALRTHLSHQNPQKREKVFHALWATADPQESLLDLIKEGLQDLDAGIRVAALEVWIERPNLSPKLHDAVATFCETLSSSDRRGRRKFLDMLYRHPNALVMDDRTLLAFATFLNDEDKMIREHTLDFLTRRQDLPREVLSKISAFPDALKDSRGAIFSLLKHGEAYATCLARTNVARLFELLLSRSYVTHLAWYAQDGQTHVETGNGVAHAPLENPRAFASAVKKARSKMGAPDVVVKVPRRWLGVEWR</sequence>
<gene>
    <name evidence="1" type="ORF">NM208_g1508</name>
</gene>
<proteinExistence type="predicted"/>
<keyword evidence="2" id="KW-1185">Reference proteome</keyword>
<dbReference type="EMBL" id="JANRMS010000079">
    <property type="protein sequence ID" value="KAJ3547446.1"/>
    <property type="molecule type" value="Genomic_DNA"/>
</dbReference>
<comment type="caution">
    <text evidence="1">The sequence shown here is derived from an EMBL/GenBank/DDBJ whole genome shotgun (WGS) entry which is preliminary data.</text>
</comment>
<reference evidence="1" key="1">
    <citation type="submission" date="2022-08" db="EMBL/GenBank/DDBJ databases">
        <title>Genome Sequence of Fusarium decemcellulare.</title>
        <authorList>
            <person name="Buettner E."/>
        </authorList>
    </citation>
    <scope>NUCLEOTIDE SEQUENCE</scope>
    <source>
        <strain evidence="1">Babe19</strain>
    </source>
</reference>
<organism evidence="1 2">
    <name type="scientific">Fusarium decemcellulare</name>
    <dbReference type="NCBI Taxonomy" id="57161"/>
    <lineage>
        <taxon>Eukaryota</taxon>
        <taxon>Fungi</taxon>
        <taxon>Dikarya</taxon>
        <taxon>Ascomycota</taxon>
        <taxon>Pezizomycotina</taxon>
        <taxon>Sordariomycetes</taxon>
        <taxon>Hypocreomycetidae</taxon>
        <taxon>Hypocreales</taxon>
        <taxon>Nectriaceae</taxon>
        <taxon>Fusarium</taxon>
        <taxon>Fusarium decemcellulare species complex</taxon>
    </lineage>
</organism>
<protein>
    <submittedName>
        <fullName evidence="1">Uncharacterized protein</fullName>
    </submittedName>
</protein>
<accession>A0ACC1SVM7</accession>
<evidence type="ECO:0000313" key="1">
    <source>
        <dbReference type="EMBL" id="KAJ3547446.1"/>
    </source>
</evidence>
<dbReference type="Proteomes" id="UP001148629">
    <property type="component" value="Unassembled WGS sequence"/>
</dbReference>
<evidence type="ECO:0000313" key="2">
    <source>
        <dbReference type="Proteomes" id="UP001148629"/>
    </source>
</evidence>
<name>A0ACC1SVM7_9HYPO</name>